<proteinExistence type="inferred from homology"/>
<dbReference type="Pfam" id="PF02421">
    <property type="entry name" value="FeoB_N"/>
    <property type="match status" value="1"/>
</dbReference>
<feature type="binding site" evidence="13">
    <location>
        <begin position="11"/>
        <end position="18"/>
    </location>
    <ligand>
        <name>GTP</name>
        <dbReference type="ChEBI" id="CHEBI:37565"/>
        <label>1</label>
    </ligand>
</feature>
<gene>
    <name evidence="17" type="ORF">Lyticum_00404</name>
</gene>
<keyword evidence="7 15" id="KW-1133">Transmembrane helix</keyword>
<evidence type="ECO:0000256" key="4">
    <source>
        <dbReference type="ARBA" id="ARBA00022496"/>
    </source>
</evidence>
<dbReference type="InterPro" id="IPR011640">
    <property type="entry name" value="Fe2_transport_prot_B_C"/>
</dbReference>
<evidence type="ECO:0000256" key="8">
    <source>
        <dbReference type="ARBA" id="ARBA00023004"/>
    </source>
</evidence>
<feature type="transmembrane region" description="Helical" evidence="15">
    <location>
        <begin position="332"/>
        <end position="352"/>
    </location>
</feature>
<dbReference type="Proteomes" id="UP001289135">
    <property type="component" value="Unassembled WGS sequence"/>
</dbReference>
<feature type="binding site" evidence="14">
    <location>
        <position position="25"/>
    </location>
    <ligand>
        <name>Mg(2+)</name>
        <dbReference type="ChEBI" id="CHEBI:18420"/>
        <label>2</label>
    </ligand>
</feature>
<keyword evidence="4 15" id="KW-0410">Iron transport</keyword>
<keyword evidence="9" id="KW-0406">Ion transport</keyword>
<feature type="transmembrane region" description="Helical" evidence="15">
    <location>
        <begin position="383"/>
        <end position="403"/>
    </location>
</feature>
<name>A0AAE5AH71_9RICK</name>
<evidence type="ECO:0000256" key="5">
    <source>
        <dbReference type="ARBA" id="ARBA00022692"/>
    </source>
</evidence>
<feature type="binding site" evidence="13">
    <location>
        <begin position="143"/>
        <end position="146"/>
    </location>
    <ligand>
        <name>GTP</name>
        <dbReference type="ChEBI" id="CHEBI:37565"/>
        <label>1</label>
    </ligand>
</feature>
<dbReference type="SUPFAM" id="SSF52540">
    <property type="entry name" value="P-loop containing nucleoside triphosphate hydrolases"/>
    <property type="match status" value="1"/>
</dbReference>
<dbReference type="NCBIfam" id="TIGR00437">
    <property type="entry name" value="feoB"/>
    <property type="match status" value="1"/>
</dbReference>
<evidence type="ECO:0000256" key="13">
    <source>
        <dbReference type="PIRSR" id="PIRSR603373-1"/>
    </source>
</evidence>
<evidence type="ECO:0000256" key="6">
    <source>
        <dbReference type="ARBA" id="ARBA00022741"/>
    </source>
</evidence>
<accession>A0AAE5AH71</accession>
<dbReference type="InterPro" id="IPR030389">
    <property type="entry name" value="G_FEOB_dom"/>
</dbReference>
<evidence type="ECO:0000256" key="11">
    <source>
        <dbReference type="ARBA" id="ARBA00023136"/>
    </source>
</evidence>
<protein>
    <recommendedName>
        <fullName evidence="12 15">Ferrous iron transport protein B</fullName>
    </recommendedName>
</protein>
<evidence type="ECO:0000313" key="17">
    <source>
        <dbReference type="EMBL" id="MDZ5761235.1"/>
    </source>
</evidence>
<dbReference type="InterPro" id="IPR011642">
    <property type="entry name" value="Gate_dom"/>
</dbReference>
<dbReference type="GO" id="GO:0046872">
    <property type="term" value="F:metal ion binding"/>
    <property type="evidence" value="ECO:0007669"/>
    <property type="project" value="UniProtKB-KW"/>
</dbReference>
<keyword evidence="3" id="KW-1003">Cell membrane</keyword>
<dbReference type="GO" id="GO:0015093">
    <property type="term" value="F:ferrous iron transmembrane transporter activity"/>
    <property type="evidence" value="ECO:0007669"/>
    <property type="project" value="UniProtKB-UniRule"/>
</dbReference>
<feature type="transmembrane region" description="Helical" evidence="15">
    <location>
        <begin position="682"/>
        <end position="703"/>
    </location>
</feature>
<evidence type="ECO:0000256" key="2">
    <source>
        <dbReference type="ARBA" id="ARBA00022448"/>
    </source>
</evidence>
<comment type="subcellular location">
    <subcellularLocation>
        <location evidence="15">Cell inner membrane</location>
        <topology evidence="15">Multi-pass membrane protein</topology>
    </subcellularLocation>
    <subcellularLocation>
        <location evidence="1">Cell membrane</location>
        <topology evidence="1">Multi-pass membrane protein</topology>
    </subcellularLocation>
</comment>
<feature type="binding site" evidence="13">
    <location>
        <begin position="53"/>
        <end position="56"/>
    </location>
    <ligand>
        <name>GTP</name>
        <dbReference type="ChEBI" id="CHEBI:37565"/>
        <label>1</label>
    </ligand>
</feature>
<evidence type="ECO:0000256" key="14">
    <source>
        <dbReference type="PIRSR" id="PIRSR603373-2"/>
    </source>
</evidence>
<dbReference type="PANTHER" id="PTHR43185:SF1">
    <property type="entry name" value="FE(2+) TRANSPORTER FEOB"/>
    <property type="match status" value="1"/>
</dbReference>
<reference evidence="17" key="1">
    <citation type="submission" date="2023-02" db="EMBL/GenBank/DDBJ databases">
        <title>Host association and intracellularity evolved multiple times independently in the Rickettsiales.</title>
        <authorList>
            <person name="Castelli M."/>
            <person name="Nardi T."/>
            <person name="Gammuto L."/>
            <person name="Bellinzona G."/>
            <person name="Sabaneyeva E."/>
            <person name="Potekhin A."/>
            <person name="Serra V."/>
            <person name="Petroni G."/>
            <person name="Sassera D."/>
        </authorList>
    </citation>
    <scope>NUCLEOTIDE SEQUENCE</scope>
    <source>
        <strain evidence="17">USBL-36I1</strain>
    </source>
</reference>
<keyword evidence="5 15" id="KW-0812">Transmembrane</keyword>
<evidence type="ECO:0000256" key="12">
    <source>
        <dbReference type="NCBIfam" id="TIGR00437"/>
    </source>
</evidence>
<dbReference type="InterPro" id="IPR050860">
    <property type="entry name" value="FeoB_GTPase"/>
</dbReference>
<comment type="function">
    <text evidence="15">Probable transporter of a GTP-driven Fe(2+) uptake system.</text>
</comment>
<evidence type="ECO:0000256" key="7">
    <source>
        <dbReference type="ARBA" id="ARBA00022989"/>
    </source>
</evidence>
<dbReference type="Gene3D" id="3.40.50.300">
    <property type="entry name" value="P-loop containing nucleotide triphosphate hydrolases"/>
    <property type="match status" value="1"/>
</dbReference>
<keyword evidence="6 13" id="KW-0547">Nucleotide-binding</keyword>
<dbReference type="GO" id="GO:0005886">
    <property type="term" value="C:plasma membrane"/>
    <property type="evidence" value="ECO:0007669"/>
    <property type="project" value="UniProtKB-SubCell"/>
</dbReference>
<comment type="similarity">
    <text evidence="15">Belongs to the TRAFAC class TrmE-Era-EngA-EngB-Septin-like GTPase superfamily. FeoB GTPase (TC 9.A.8) family.</text>
</comment>
<evidence type="ECO:0000313" key="18">
    <source>
        <dbReference type="Proteomes" id="UP001289135"/>
    </source>
</evidence>
<dbReference type="Pfam" id="PF07664">
    <property type="entry name" value="FeoB_C"/>
    <property type="match status" value="1"/>
</dbReference>
<dbReference type="InterPro" id="IPR027417">
    <property type="entry name" value="P-loop_NTPase"/>
</dbReference>
<feature type="binding site" evidence="14">
    <location>
        <position position="22"/>
    </location>
    <ligand>
        <name>Mg(2+)</name>
        <dbReference type="ChEBI" id="CHEBI:18420"/>
        <label>1</label>
    </ligand>
</feature>
<evidence type="ECO:0000256" key="3">
    <source>
        <dbReference type="ARBA" id="ARBA00022475"/>
    </source>
</evidence>
<comment type="caution">
    <text evidence="17">The sequence shown here is derived from an EMBL/GenBank/DDBJ whole genome shotgun (WGS) entry which is preliminary data.</text>
</comment>
<dbReference type="Pfam" id="PF07670">
    <property type="entry name" value="Gate"/>
    <property type="match status" value="2"/>
</dbReference>
<evidence type="ECO:0000256" key="9">
    <source>
        <dbReference type="ARBA" id="ARBA00023065"/>
    </source>
</evidence>
<keyword evidence="14" id="KW-0479">Metal-binding</keyword>
<dbReference type="EMBL" id="JARGYU010000002">
    <property type="protein sequence ID" value="MDZ5761235.1"/>
    <property type="molecule type" value="Genomic_DNA"/>
</dbReference>
<organism evidence="17 18">
    <name type="scientific">Lyticum sinuosum</name>
    <dbReference type="NCBI Taxonomy" id="1332059"/>
    <lineage>
        <taxon>Bacteria</taxon>
        <taxon>Pseudomonadati</taxon>
        <taxon>Pseudomonadota</taxon>
        <taxon>Alphaproteobacteria</taxon>
        <taxon>Rickettsiales</taxon>
        <taxon>Lyticum</taxon>
    </lineage>
</organism>
<dbReference type="AlphaFoldDB" id="A0AAE5AH71"/>
<sequence length="738" mass="84374">MNNIIKVAIIGLVNVGKSSIFNNITSSKAATGNWHGVTISAEEKIVNNIKYIDLPGFHNINLFIKQITKNKSFNSNKKTNYINKNFINANNDISVDQILTFDYITNSDVDCIIHVTDIDHLRQSIILTKELKKIGKPLILIINKVDLAQRRGIVINTAKLSLIIQIPIILYSNNKKITELYWYGDIYHYKNIKNKFNTINNCLSSILFKYIFFCNILSAFDNYSQNSIFKTTNENNTLTWAVEVIDKTVTFHKANKERISDIIDNLLIRSFVGIPIFILAISLVLILSLYIGGIGQDICQYMIDNFLIYPSIKIISKFYINNHLISFISDGIGVAISTVVSFICPLFIIYFFTSFFEESGYMARVSLRANILMKKFGLPGKSLIPLMLGFGCNVTAIMGTRIITDNKQRFLVIAMIPFVTCSARLGVLVFFTRAFFSKFSFIVVISLYFIGILCSIITAIIFRKFIKNTVKNNIEEIPNYTFPSIFMIIKKSIFRTQSFVFNASKIIFPAAIIINLIVNYLVDENNKYININNCYNTQNETIIKNNIITINNNNSLDINYQSYQSKYEINKLNKKINKIVKIKKKSFCYGIPVYFWNNIGIECENWPAIVGLIAGTLAKETVVGVLYAMYGNLNKINQQKCLDLYKNDKTEILDITTDISNKNSQFYINKEIQKAFGNHSNAFAYIVFVMLYFPCISVFFAILREINLKVAIITSLWSTFLAYSISSLCKYINYIFII</sequence>
<evidence type="ECO:0000256" key="1">
    <source>
        <dbReference type="ARBA" id="ARBA00004651"/>
    </source>
</evidence>
<keyword evidence="11 15" id="KW-0472">Membrane</keyword>
<dbReference type="GO" id="GO:0005525">
    <property type="term" value="F:GTP binding"/>
    <property type="evidence" value="ECO:0007669"/>
    <property type="project" value="UniProtKB-KW"/>
</dbReference>
<keyword evidence="10 13" id="KW-0342">GTP-binding</keyword>
<feature type="transmembrane region" description="Helical" evidence="15">
    <location>
        <begin position="499"/>
        <end position="522"/>
    </location>
</feature>
<dbReference type="PANTHER" id="PTHR43185">
    <property type="entry name" value="FERROUS IRON TRANSPORT PROTEIN B"/>
    <property type="match status" value="1"/>
</dbReference>
<keyword evidence="14" id="KW-0460">Magnesium</keyword>
<feature type="transmembrane region" description="Helical" evidence="15">
    <location>
        <begin position="439"/>
        <end position="462"/>
    </location>
</feature>
<evidence type="ECO:0000256" key="15">
    <source>
        <dbReference type="RuleBase" id="RU362098"/>
    </source>
</evidence>
<evidence type="ECO:0000259" key="16">
    <source>
        <dbReference type="PROSITE" id="PS51711"/>
    </source>
</evidence>
<feature type="transmembrane region" description="Helical" evidence="15">
    <location>
        <begin position="410"/>
        <end position="433"/>
    </location>
</feature>
<dbReference type="RefSeq" id="WP_322498664.1">
    <property type="nucleotide sequence ID" value="NZ_JARGYU010000002.1"/>
</dbReference>
<dbReference type="InterPro" id="IPR003373">
    <property type="entry name" value="Fe2_transport_prot-B"/>
</dbReference>
<keyword evidence="8 15" id="KW-0408">Iron</keyword>
<dbReference type="PROSITE" id="PS51711">
    <property type="entry name" value="G_FEOB"/>
    <property type="match status" value="1"/>
</dbReference>
<keyword evidence="18" id="KW-1185">Reference proteome</keyword>
<evidence type="ECO:0000256" key="10">
    <source>
        <dbReference type="ARBA" id="ARBA00023134"/>
    </source>
</evidence>
<feature type="domain" description="FeoB-type G" evidence="16">
    <location>
        <begin position="4"/>
        <end position="205"/>
    </location>
</feature>
<feature type="transmembrane region" description="Helical" evidence="15">
    <location>
        <begin position="710"/>
        <end position="737"/>
    </location>
</feature>
<feature type="transmembrane region" description="Helical" evidence="15">
    <location>
        <begin position="266"/>
        <end position="291"/>
    </location>
</feature>
<keyword evidence="2 15" id="KW-0813">Transport</keyword>